<name>A0A5P3MJ83_ACIBA</name>
<dbReference type="EMBL" id="NGKM01000029">
    <property type="protein sequence ID" value="OWK65065.1"/>
    <property type="molecule type" value="Genomic_DNA"/>
</dbReference>
<gene>
    <name evidence="1" type="ORF">CBE85_18515</name>
</gene>
<dbReference type="RefSeq" id="WP_000048856.1">
    <property type="nucleotide sequence ID" value="NZ_AP031585.1"/>
</dbReference>
<protein>
    <submittedName>
        <fullName evidence="1">DUF2158 domain-containing protein</fullName>
    </submittedName>
</protein>
<evidence type="ECO:0000313" key="1">
    <source>
        <dbReference type="EMBL" id="OWK65065.1"/>
    </source>
</evidence>
<sequence length="75" mass="8314">MSKVKTPKYKIGDKVKLNVGGPDMAVLSLGENFQTKEFNGLYSCQWFAGKKLDSGKFPEESLVAVTDEEDPESKK</sequence>
<dbReference type="AlphaFoldDB" id="A0A5P3MJ83"/>
<comment type="caution">
    <text evidence="1">The sequence shown here is derived from an EMBL/GenBank/DDBJ whole genome shotgun (WGS) entry which is preliminary data.</text>
</comment>
<proteinExistence type="predicted"/>
<reference evidence="1 2" key="1">
    <citation type="submission" date="2017-05" db="EMBL/GenBank/DDBJ databases">
        <title>Draft genome sequence of MDR A. baumannii AB360.</title>
        <authorList>
            <person name="Wareham D.W."/>
            <person name="Bean D.C."/>
        </authorList>
    </citation>
    <scope>NUCLEOTIDE SEQUENCE [LARGE SCALE GENOMIC DNA]</scope>
    <source>
        <strain evidence="1 2">AB360</strain>
    </source>
</reference>
<dbReference type="Proteomes" id="UP000197394">
    <property type="component" value="Unassembled WGS sequence"/>
</dbReference>
<evidence type="ECO:0000313" key="2">
    <source>
        <dbReference type="Proteomes" id="UP000197394"/>
    </source>
</evidence>
<accession>A0A5P3MJ83</accession>
<organism evidence="1 2">
    <name type="scientific">Acinetobacter baumannii</name>
    <dbReference type="NCBI Taxonomy" id="470"/>
    <lineage>
        <taxon>Bacteria</taxon>
        <taxon>Pseudomonadati</taxon>
        <taxon>Pseudomonadota</taxon>
        <taxon>Gammaproteobacteria</taxon>
        <taxon>Moraxellales</taxon>
        <taxon>Moraxellaceae</taxon>
        <taxon>Acinetobacter</taxon>
        <taxon>Acinetobacter calcoaceticus/baumannii complex</taxon>
    </lineage>
</organism>
<dbReference type="Pfam" id="PF09926">
    <property type="entry name" value="DUF2158"/>
    <property type="match status" value="1"/>
</dbReference>
<dbReference type="InterPro" id="IPR019226">
    <property type="entry name" value="DUF2158"/>
</dbReference>